<dbReference type="SUPFAM" id="SSF47095">
    <property type="entry name" value="HMG-box"/>
    <property type="match status" value="1"/>
</dbReference>
<accession>A0A9N9AXB2</accession>
<dbReference type="PANTHER" id="PTHR10270">
    <property type="entry name" value="SOX TRANSCRIPTION FACTOR"/>
    <property type="match status" value="1"/>
</dbReference>
<dbReference type="PANTHER" id="PTHR10270:SF161">
    <property type="entry name" value="SEX-DETERMINING REGION Y PROTEIN"/>
    <property type="match status" value="1"/>
</dbReference>
<keyword evidence="1" id="KW-0805">Transcription regulation</keyword>
<evidence type="ECO:0000313" key="7">
    <source>
        <dbReference type="EMBL" id="CAG8546849.1"/>
    </source>
</evidence>
<evidence type="ECO:0000259" key="6">
    <source>
        <dbReference type="PROSITE" id="PS50118"/>
    </source>
</evidence>
<protein>
    <submittedName>
        <fullName evidence="7">9797_t:CDS:1</fullName>
    </submittedName>
</protein>
<dbReference type="OrthoDB" id="6247875at2759"/>
<evidence type="ECO:0000313" key="8">
    <source>
        <dbReference type="Proteomes" id="UP000789572"/>
    </source>
</evidence>
<evidence type="ECO:0000256" key="5">
    <source>
        <dbReference type="SAM" id="MobiDB-lite"/>
    </source>
</evidence>
<name>A0A9N9AXB2_9GLOM</name>
<dbReference type="GO" id="GO:0030154">
    <property type="term" value="P:cell differentiation"/>
    <property type="evidence" value="ECO:0007669"/>
    <property type="project" value="TreeGrafter"/>
</dbReference>
<comment type="caution">
    <text evidence="7">The sequence shown here is derived from an EMBL/GenBank/DDBJ whole genome shotgun (WGS) entry which is preliminary data.</text>
</comment>
<feature type="compositionally biased region" description="Basic and acidic residues" evidence="5">
    <location>
        <begin position="178"/>
        <end position="191"/>
    </location>
</feature>
<dbReference type="Proteomes" id="UP000789572">
    <property type="component" value="Unassembled WGS sequence"/>
</dbReference>
<evidence type="ECO:0000256" key="4">
    <source>
        <dbReference type="PROSITE-ProRule" id="PRU00267"/>
    </source>
</evidence>
<proteinExistence type="predicted"/>
<keyword evidence="3" id="KW-0804">Transcription</keyword>
<dbReference type="InterPro" id="IPR036910">
    <property type="entry name" value="HMG_box_dom_sf"/>
</dbReference>
<dbReference type="PROSITE" id="PS50118">
    <property type="entry name" value="HMG_BOX_2"/>
    <property type="match status" value="1"/>
</dbReference>
<keyword evidence="2 4" id="KW-0238">DNA-binding</keyword>
<reference evidence="7" key="1">
    <citation type="submission" date="2021-06" db="EMBL/GenBank/DDBJ databases">
        <authorList>
            <person name="Kallberg Y."/>
            <person name="Tangrot J."/>
            <person name="Rosling A."/>
        </authorList>
    </citation>
    <scope>NUCLEOTIDE SEQUENCE</scope>
    <source>
        <strain evidence="7">IA702</strain>
    </source>
</reference>
<sequence>MDVEARKKFCGLLMFDSPSTSQKSPTSQSFIDISSRGEVDPSAMGYYSHNNFIPMQDSHINDFNKSHALAAGAAAGDEPINDNVGQDRQSSTQSQPRRTPRPPNAFILYRRAKQPAIIASQRHLTNAEVSRQISDMWKSESEETRLEWERYADRKKLEHMKLYPDYVYRPVKNKKKSEKVDKRRQQRRKEAAAANESKSVGNEAVSTTGPVRRRSKPVPTSPTRLDLSSDRMPNFFPSTIITSNLTTRTDTTHPILPSQPEIPMMASPAPLDELHQTHFPDMPSIPSTNTTTSSSSSVSPITPISPPQLGVQSLKVNRQPSVFHELAYSTSGHNTPIQFQPIDGPYGGYQNLDFCVIPDVYRSHRQVLDDYMLHHNISTPTSPTDTSNIYVETGEQFYHTNGANGNGQPSYTDLLANLDVNDFLGGSANQQVAYLQ</sequence>
<feature type="compositionally biased region" description="Polar residues" evidence="5">
    <location>
        <begin position="196"/>
        <end position="209"/>
    </location>
</feature>
<evidence type="ECO:0000256" key="3">
    <source>
        <dbReference type="ARBA" id="ARBA00023163"/>
    </source>
</evidence>
<dbReference type="AlphaFoldDB" id="A0A9N9AXB2"/>
<evidence type="ECO:0000256" key="1">
    <source>
        <dbReference type="ARBA" id="ARBA00023015"/>
    </source>
</evidence>
<feature type="compositionally biased region" description="Low complexity" evidence="5">
    <location>
        <begin position="88"/>
        <end position="97"/>
    </location>
</feature>
<dbReference type="FunFam" id="1.10.30.10:FF:000041">
    <property type="entry name" value="HMG box family protein"/>
    <property type="match status" value="1"/>
</dbReference>
<dbReference type="GO" id="GO:0001228">
    <property type="term" value="F:DNA-binding transcription activator activity, RNA polymerase II-specific"/>
    <property type="evidence" value="ECO:0007669"/>
    <property type="project" value="TreeGrafter"/>
</dbReference>
<dbReference type="InterPro" id="IPR050140">
    <property type="entry name" value="SRY-related_HMG-box_TF-like"/>
</dbReference>
<feature type="domain" description="HMG box" evidence="6">
    <location>
        <begin position="99"/>
        <end position="167"/>
    </location>
</feature>
<dbReference type="CDD" id="cd01389">
    <property type="entry name" value="HMG-box_ROX1-like"/>
    <property type="match status" value="1"/>
</dbReference>
<gene>
    <name evidence="7" type="ORF">POCULU_LOCUS4818</name>
</gene>
<organism evidence="7 8">
    <name type="scientific">Paraglomus occultum</name>
    <dbReference type="NCBI Taxonomy" id="144539"/>
    <lineage>
        <taxon>Eukaryota</taxon>
        <taxon>Fungi</taxon>
        <taxon>Fungi incertae sedis</taxon>
        <taxon>Mucoromycota</taxon>
        <taxon>Glomeromycotina</taxon>
        <taxon>Glomeromycetes</taxon>
        <taxon>Paraglomerales</taxon>
        <taxon>Paraglomeraceae</taxon>
        <taxon>Paraglomus</taxon>
    </lineage>
</organism>
<dbReference type="EMBL" id="CAJVPJ010000661">
    <property type="protein sequence ID" value="CAG8546849.1"/>
    <property type="molecule type" value="Genomic_DNA"/>
</dbReference>
<feature type="region of interest" description="Disordered" evidence="5">
    <location>
        <begin position="173"/>
        <end position="231"/>
    </location>
</feature>
<feature type="DNA-binding region" description="HMG box" evidence="4">
    <location>
        <begin position="99"/>
        <end position="167"/>
    </location>
</feature>
<feature type="region of interest" description="Disordered" evidence="5">
    <location>
        <begin position="76"/>
        <end position="103"/>
    </location>
</feature>
<dbReference type="Pfam" id="PF00505">
    <property type="entry name" value="HMG_box"/>
    <property type="match status" value="1"/>
</dbReference>
<dbReference type="SMART" id="SM00398">
    <property type="entry name" value="HMG"/>
    <property type="match status" value="1"/>
</dbReference>
<dbReference type="Gene3D" id="1.10.30.10">
    <property type="entry name" value="High mobility group box domain"/>
    <property type="match status" value="1"/>
</dbReference>
<dbReference type="InterPro" id="IPR009071">
    <property type="entry name" value="HMG_box_dom"/>
</dbReference>
<dbReference type="GO" id="GO:0000978">
    <property type="term" value="F:RNA polymerase II cis-regulatory region sequence-specific DNA binding"/>
    <property type="evidence" value="ECO:0007669"/>
    <property type="project" value="TreeGrafter"/>
</dbReference>
<dbReference type="GO" id="GO:0005634">
    <property type="term" value="C:nucleus"/>
    <property type="evidence" value="ECO:0007669"/>
    <property type="project" value="UniProtKB-UniRule"/>
</dbReference>
<keyword evidence="4" id="KW-0539">Nucleus</keyword>
<keyword evidence="8" id="KW-1185">Reference proteome</keyword>
<evidence type="ECO:0000256" key="2">
    <source>
        <dbReference type="ARBA" id="ARBA00023125"/>
    </source>
</evidence>